<dbReference type="Gene3D" id="3.60.10.10">
    <property type="entry name" value="Endonuclease/exonuclease/phosphatase"/>
    <property type="match status" value="1"/>
</dbReference>
<dbReference type="AlphaFoldDB" id="V4A5P3"/>
<dbReference type="GeneID" id="20234507"/>
<dbReference type="RefSeq" id="XP_009065488.1">
    <property type="nucleotide sequence ID" value="XM_009067240.1"/>
</dbReference>
<dbReference type="EMBL" id="KB203590">
    <property type="protein sequence ID" value="ESO83824.1"/>
    <property type="molecule type" value="Genomic_DNA"/>
</dbReference>
<dbReference type="Proteomes" id="UP000030746">
    <property type="component" value="Unassembled WGS sequence"/>
</dbReference>
<dbReference type="GeneID" id="20235104"/>
<dbReference type="RefSeq" id="XP_009050040.1">
    <property type="nucleotide sequence ID" value="XM_009051792.1"/>
</dbReference>
<dbReference type="HOGENOM" id="CLU_2678088_0_0_1"/>
<dbReference type="OrthoDB" id="6115912at2759"/>
<dbReference type="PANTHER" id="PTHR33273:SF4">
    <property type="entry name" value="ENDONUCLEASE_EXONUCLEASE_PHOSPHATASE DOMAIN-CONTAINING PROTEIN"/>
    <property type="match status" value="1"/>
</dbReference>
<dbReference type="InterPro" id="IPR036691">
    <property type="entry name" value="Endo/exonu/phosph_ase_sf"/>
</dbReference>
<dbReference type="GO" id="GO:0003824">
    <property type="term" value="F:catalytic activity"/>
    <property type="evidence" value="ECO:0007669"/>
    <property type="project" value="InterPro"/>
</dbReference>
<evidence type="ECO:0000259" key="1">
    <source>
        <dbReference type="Pfam" id="PF14529"/>
    </source>
</evidence>
<evidence type="ECO:0000313" key="2">
    <source>
        <dbReference type="EMBL" id="ESO83824.1"/>
    </source>
</evidence>
<dbReference type="SUPFAM" id="SSF56219">
    <property type="entry name" value="DNase I-like"/>
    <property type="match status" value="1"/>
</dbReference>
<evidence type="ECO:0000313" key="3">
    <source>
        <dbReference type="EMBL" id="ESO99248.1"/>
    </source>
</evidence>
<dbReference type="InterPro" id="IPR005135">
    <property type="entry name" value="Endo/exonuclease/phosphatase"/>
</dbReference>
<accession>V4A5P3</accession>
<organism evidence="3 4">
    <name type="scientific">Lottia gigantea</name>
    <name type="common">Giant owl limpet</name>
    <dbReference type="NCBI Taxonomy" id="225164"/>
    <lineage>
        <taxon>Eukaryota</taxon>
        <taxon>Metazoa</taxon>
        <taxon>Spiralia</taxon>
        <taxon>Lophotrochozoa</taxon>
        <taxon>Mollusca</taxon>
        <taxon>Gastropoda</taxon>
        <taxon>Patellogastropoda</taxon>
        <taxon>Lottioidea</taxon>
        <taxon>Lottiidae</taxon>
        <taxon>Lottia</taxon>
    </lineage>
</organism>
<dbReference type="Pfam" id="PF14529">
    <property type="entry name" value="Exo_endo_phos_2"/>
    <property type="match status" value="1"/>
</dbReference>
<dbReference type="EMBL" id="KB201038">
    <property type="protein sequence ID" value="ESO99248.1"/>
    <property type="molecule type" value="Genomic_DNA"/>
</dbReference>
<evidence type="ECO:0000313" key="4">
    <source>
        <dbReference type="Proteomes" id="UP000030746"/>
    </source>
</evidence>
<gene>
    <name evidence="3" type="ORF">LOTGIDRAFT_141913</name>
    <name evidence="2" type="ORF">LOTGIDRAFT_146428</name>
</gene>
<feature type="domain" description="Endonuclease/exonuclease/phosphatase" evidence="1">
    <location>
        <begin position="1"/>
        <end position="73"/>
    </location>
</feature>
<sequence length="76" mass="8723">ITICSIYLPPSLSMNRRELDDLVAQLPFPYILLGDFNGHHSFWGSSDDNTRGKLIADFIYDNDLCIFNDESPTYFC</sequence>
<name>V4A5P3_LOTGI</name>
<dbReference type="CTD" id="20234507"/>
<dbReference type="KEGG" id="lgi:LOTGIDRAFT_141913"/>
<keyword evidence="4" id="KW-1185">Reference proteome</keyword>
<dbReference type="STRING" id="225164.V4A5P3"/>
<feature type="non-terminal residue" evidence="3">
    <location>
        <position position="1"/>
    </location>
</feature>
<proteinExistence type="predicted"/>
<dbReference type="PANTHER" id="PTHR33273">
    <property type="entry name" value="DOMAIN-CONTAINING PROTEIN, PUTATIVE-RELATED"/>
    <property type="match status" value="1"/>
</dbReference>
<protein>
    <recommendedName>
        <fullName evidence="1">Endonuclease/exonuclease/phosphatase domain-containing protein</fullName>
    </recommendedName>
</protein>
<reference evidence="3 4" key="1">
    <citation type="journal article" date="2013" name="Nature">
        <title>Insights into bilaterian evolution from three spiralian genomes.</title>
        <authorList>
            <person name="Simakov O."/>
            <person name="Marletaz F."/>
            <person name="Cho S.J."/>
            <person name="Edsinger-Gonzales E."/>
            <person name="Havlak P."/>
            <person name="Hellsten U."/>
            <person name="Kuo D.H."/>
            <person name="Larsson T."/>
            <person name="Lv J."/>
            <person name="Arendt D."/>
            <person name="Savage R."/>
            <person name="Osoegawa K."/>
            <person name="de Jong P."/>
            <person name="Grimwood J."/>
            <person name="Chapman J.A."/>
            <person name="Shapiro H."/>
            <person name="Aerts A."/>
            <person name="Otillar R.P."/>
            <person name="Terry A.Y."/>
            <person name="Boore J.L."/>
            <person name="Grigoriev I.V."/>
            <person name="Lindberg D.R."/>
            <person name="Seaver E.C."/>
            <person name="Weisblat D.A."/>
            <person name="Putnam N.H."/>
            <person name="Rokhsar D.S."/>
        </authorList>
    </citation>
    <scope>NUCLEOTIDE SEQUENCE [LARGE SCALE GENOMIC DNA]</scope>
</reference>
<dbReference type="CTD" id="20235104"/>
<dbReference type="KEGG" id="lgi:LOTGIDRAFT_146428"/>
<dbReference type="OMA" id="HEIWGSI"/>